<evidence type="ECO:0000256" key="5">
    <source>
        <dbReference type="ARBA" id="ARBA00022801"/>
    </source>
</evidence>
<keyword evidence="5" id="KW-0378">Hydrolase</keyword>
<dbReference type="Pfam" id="PF17917">
    <property type="entry name" value="RT_RNaseH"/>
    <property type="match status" value="1"/>
</dbReference>
<comment type="caution">
    <text evidence="8">The sequence shown here is derived from an EMBL/GenBank/DDBJ whole genome shotgun (WGS) entry which is preliminary data.</text>
</comment>
<evidence type="ECO:0000256" key="1">
    <source>
        <dbReference type="ARBA" id="ARBA00022679"/>
    </source>
</evidence>
<dbReference type="Proteomes" id="UP001151760">
    <property type="component" value="Unassembled WGS sequence"/>
</dbReference>
<evidence type="ECO:0000313" key="9">
    <source>
        <dbReference type="Proteomes" id="UP001151760"/>
    </source>
</evidence>
<reference evidence="8" key="2">
    <citation type="submission" date="2022-01" db="EMBL/GenBank/DDBJ databases">
        <authorList>
            <person name="Yamashiro T."/>
            <person name="Shiraishi A."/>
            <person name="Satake H."/>
            <person name="Nakayama K."/>
        </authorList>
    </citation>
    <scope>NUCLEOTIDE SEQUENCE</scope>
</reference>
<organism evidence="8 9">
    <name type="scientific">Tanacetum coccineum</name>
    <dbReference type="NCBI Taxonomy" id="301880"/>
    <lineage>
        <taxon>Eukaryota</taxon>
        <taxon>Viridiplantae</taxon>
        <taxon>Streptophyta</taxon>
        <taxon>Embryophyta</taxon>
        <taxon>Tracheophyta</taxon>
        <taxon>Spermatophyta</taxon>
        <taxon>Magnoliopsida</taxon>
        <taxon>eudicotyledons</taxon>
        <taxon>Gunneridae</taxon>
        <taxon>Pentapetalae</taxon>
        <taxon>asterids</taxon>
        <taxon>campanulids</taxon>
        <taxon>Asterales</taxon>
        <taxon>Asteraceae</taxon>
        <taxon>Asteroideae</taxon>
        <taxon>Anthemideae</taxon>
        <taxon>Anthemidinae</taxon>
        <taxon>Tanacetum</taxon>
    </lineage>
</organism>
<keyword evidence="9" id="KW-1185">Reference proteome</keyword>
<dbReference type="PANTHER" id="PTHR48475:SF1">
    <property type="entry name" value="RNASE H TYPE-1 DOMAIN-CONTAINING PROTEIN"/>
    <property type="match status" value="1"/>
</dbReference>
<name>A0ABQ5EQY6_9ASTR</name>
<keyword evidence="2" id="KW-0548">Nucleotidyltransferase</keyword>
<proteinExistence type="predicted"/>
<reference evidence="8" key="1">
    <citation type="journal article" date="2022" name="Int. J. Mol. Sci.">
        <title>Draft Genome of Tanacetum Coccineum: Genomic Comparison of Closely Related Tanacetum-Family Plants.</title>
        <authorList>
            <person name="Yamashiro T."/>
            <person name="Shiraishi A."/>
            <person name="Nakayama K."/>
            <person name="Satake H."/>
        </authorList>
    </citation>
    <scope>NUCLEOTIDE SEQUENCE</scope>
</reference>
<evidence type="ECO:0000256" key="3">
    <source>
        <dbReference type="ARBA" id="ARBA00022722"/>
    </source>
</evidence>
<evidence type="ECO:0000259" key="7">
    <source>
        <dbReference type="Pfam" id="PF17917"/>
    </source>
</evidence>
<keyword evidence="1" id="KW-0808">Transferase</keyword>
<evidence type="ECO:0000256" key="2">
    <source>
        <dbReference type="ARBA" id="ARBA00022695"/>
    </source>
</evidence>
<keyword evidence="3" id="KW-0540">Nuclease</keyword>
<dbReference type="GO" id="GO:0003964">
    <property type="term" value="F:RNA-directed DNA polymerase activity"/>
    <property type="evidence" value="ECO:0007669"/>
    <property type="project" value="UniProtKB-KW"/>
</dbReference>
<dbReference type="InterPro" id="IPR041373">
    <property type="entry name" value="RT_RNaseH"/>
</dbReference>
<gene>
    <name evidence="8" type="ORF">Tco_0988422</name>
</gene>
<dbReference type="EMBL" id="BQNB010016581">
    <property type="protein sequence ID" value="GJT53368.1"/>
    <property type="molecule type" value="Genomic_DNA"/>
</dbReference>
<evidence type="ECO:0000256" key="4">
    <source>
        <dbReference type="ARBA" id="ARBA00022759"/>
    </source>
</evidence>
<evidence type="ECO:0000256" key="6">
    <source>
        <dbReference type="ARBA" id="ARBA00022918"/>
    </source>
</evidence>
<accession>A0ABQ5EQY6</accession>
<protein>
    <submittedName>
        <fullName evidence="8">Reverse transcriptase domain-containing protein</fullName>
    </submittedName>
</protein>
<evidence type="ECO:0000313" key="8">
    <source>
        <dbReference type="EMBL" id="GJT53368.1"/>
    </source>
</evidence>
<keyword evidence="4" id="KW-0255">Endonuclease</keyword>
<keyword evidence="6 8" id="KW-0695">RNA-directed DNA polymerase</keyword>
<sequence length="216" mass="24698">MKHIPKAYIHQQVHTKAGGTHASYSRSLKGIGCNKWVWLDKRGRESLLEDQEKAEQGANTNHSERGRGIEACYTPTEKMVQALIHTTRSLRTTFRKYKVRVATDGPMEEMLKLSGNEGRLAKWAAELRTYDISFIREKEVKGPVMKRFCRQGEQVLIMPDANEVETSKLALLARLVASAGKGMKDLHVFIDSQILVDQVEGTEYQQWNKRRGTRKR</sequence>
<dbReference type="PANTHER" id="PTHR48475">
    <property type="entry name" value="RIBONUCLEASE H"/>
    <property type="match status" value="1"/>
</dbReference>
<feature type="domain" description="Reverse transcriptase RNase H-like" evidence="7">
    <location>
        <begin position="63"/>
        <end position="130"/>
    </location>
</feature>